<evidence type="ECO:0000259" key="5">
    <source>
        <dbReference type="SMART" id="SM00228"/>
    </source>
</evidence>
<accession>A0ABW1DL19</accession>
<dbReference type="RefSeq" id="WP_380047919.1">
    <property type="nucleotide sequence ID" value="NZ_JBHSOH010000006.1"/>
</dbReference>
<feature type="domain" description="PDZ" evidence="5">
    <location>
        <begin position="320"/>
        <end position="442"/>
    </location>
</feature>
<evidence type="ECO:0000313" key="7">
    <source>
        <dbReference type="Proteomes" id="UP001595979"/>
    </source>
</evidence>
<name>A0ABW1DL19_9DEIO</name>
<dbReference type="SUPFAM" id="SSF50494">
    <property type="entry name" value="Trypsin-like serine proteases"/>
    <property type="match status" value="1"/>
</dbReference>
<evidence type="ECO:0000256" key="1">
    <source>
        <dbReference type="ARBA" id="ARBA00010541"/>
    </source>
</evidence>
<gene>
    <name evidence="6" type="ORF">ACFPQ6_07485</name>
</gene>
<dbReference type="InterPro" id="IPR043504">
    <property type="entry name" value="Peptidase_S1_PA_chymotrypsin"/>
</dbReference>
<dbReference type="Pfam" id="PF13180">
    <property type="entry name" value="PDZ_2"/>
    <property type="match status" value="1"/>
</dbReference>
<dbReference type="GO" id="GO:0008233">
    <property type="term" value="F:peptidase activity"/>
    <property type="evidence" value="ECO:0007669"/>
    <property type="project" value="UniProtKB-KW"/>
</dbReference>
<keyword evidence="7" id="KW-1185">Reference proteome</keyword>
<dbReference type="InterPro" id="IPR001940">
    <property type="entry name" value="Peptidase_S1C"/>
</dbReference>
<comment type="similarity">
    <text evidence="1">Belongs to the peptidase S1C family.</text>
</comment>
<evidence type="ECO:0000256" key="4">
    <source>
        <dbReference type="SAM" id="MobiDB-lite"/>
    </source>
</evidence>
<dbReference type="InterPro" id="IPR051201">
    <property type="entry name" value="Chloro_Bact_Ser_Proteases"/>
</dbReference>
<dbReference type="PANTHER" id="PTHR43343:SF3">
    <property type="entry name" value="PROTEASE DO-LIKE 8, CHLOROPLASTIC"/>
    <property type="match status" value="1"/>
</dbReference>
<dbReference type="Gene3D" id="2.40.10.10">
    <property type="entry name" value="Trypsin-like serine proteases"/>
    <property type="match status" value="2"/>
</dbReference>
<evidence type="ECO:0000256" key="3">
    <source>
        <dbReference type="ARBA" id="ARBA00022801"/>
    </source>
</evidence>
<dbReference type="SUPFAM" id="SSF50156">
    <property type="entry name" value="PDZ domain-like"/>
    <property type="match status" value="2"/>
</dbReference>
<dbReference type="InterPro" id="IPR001478">
    <property type="entry name" value="PDZ"/>
</dbReference>
<feature type="compositionally biased region" description="Low complexity" evidence="4">
    <location>
        <begin position="126"/>
        <end position="137"/>
    </location>
</feature>
<dbReference type="SMART" id="SM00228">
    <property type="entry name" value="PDZ"/>
    <property type="match status" value="1"/>
</dbReference>
<keyword evidence="2 6" id="KW-0645">Protease</keyword>
<dbReference type="PRINTS" id="PR00834">
    <property type="entry name" value="PROTEASES2C"/>
</dbReference>
<organism evidence="6 7">
    <name type="scientific">Deinococcus petrolearius</name>
    <dbReference type="NCBI Taxonomy" id="1751295"/>
    <lineage>
        <taxon>Bacteria</taxon>
        <taxon>Thermotogati</taxon>
        <taxon>Deinococcota</taxon>
        <taxon>Deinococci</taxon>
        <taxon>Deinococcales</taxon>
        <taxon>Deinococcaceae</taxon>
        <taxon>Deinococcus</taxon>
    </lineage>
</organism>
<comment type="caution">
    <text evidence="6">The sequence shown here is derived from an EMBL/GenBank/DDBJ whole genome shotgun (WGS) entry which is preliminary data.</text>
</comment>
<dbReference type="Gene3D" id="2.30.42.10">
    <property type="match status" value="1"/>
</dbReference>
<evidence type="ECO:0000313" key="6">
    <source>
        <dbReference type="EMBL" id="MFC5848151.1"/>
    </source>
</evidence>
<keyword evidence="3 6" id="KW-0378">Hydrolase</keyword>
<dbReference type="InterPro" id="IPR009003">
    <property type="entry name" value="Peptidase_S1_PA"/>
</dbReference>
<dbReference type="Pfam" id="PF13365">
    <property type="entry name" value="Trypsin_2"/>
    <property type="match status" value="1"/>
</dbReference>
<feature type="region of interest" description="Disordered" evidence="4">
    <location>
        <begin position="359"/>
        <end position="398"/>
    </location>
</feature>
<sequence length="467" mass="47047">MKRNLSLLALSGALALGGFVGYGINERGAAQAGTAQAQTQAAQTASAQGQMVQALAQTTATTYDNGRARTQSEANTVDVVKARQNGLVYISVTGQSSGSAQAQLRDQLQRQFGFGLPDGLGDGSDGDSQGGQQATGTGSGFFVNAQGDIVTNNHVVEGASDITIRLHGSKQTYKATVVARAPDYDLALIRAEGLPSGAIQPMPLGDSDRLDVGLKAVAMGAPFNLDFSVSEGIISSLERTVPVGTRGVSQKVIQTDAAINPGNSGGPLLDSAGQVIGVNTQILTGGAGQSAGVGFAIPVNTVKTLLPKLQSGKGGVLQTPSLGIQFTDLSGLTSEQRTQAGLPETGALVQEVLPNSPAAAAGLRGGTSDGTGLSLNGAGTAGRGTSRGGAQSGGQGGDVLNTNGDIITAIDGQPVTEGGDLQRAILGKQVGDSVRLTVKRAGQTREVTVNLKAFAFPNASTAQDDGR</sequence>
<proteinExistence type="inferred from homology"/>
<protein>
    <submittedName>
        <fullName evidence="6">S1C family serine protease</fullName>
        <ecNumber evidence="6">3.4.21.-</ecNumber>
    </submittedName>
</protein>
<dbReference type="EMBL" id="JBHSOH010000006">
    <property type="protein sequence ID" value="MFC5848151.1"/>
    <property type="molecule type" value="Genomic_DNA"/>
</dbReference>
<dbReference type="Proteomes" id="UP001595979">
    <property type="component" value="Unassembled WGS sequence"/>
</dbReference>
<dbReference type="InterPro" id="IPR036034">
    <property type="entry name" value="PDZ_sf"/>
</dbReference>
<dbReference type="EC" id="3.4.21.-" evidence="6"/>
<feature type="compositionally biased region" description="Gly residues" evidence="4">
    <location>
        <begin position="379"/>
        <end position="397"/>
    </location>
</feature>
<dbReference type="PANTHER" id="PTHR43343">
    <property type="entry name" value="PEPTIDASE S12"/>
    <property type="match status" value="1"/>
</dbReference>
<dbReference type="GO" id="GO:0006508">
    <property type="term" value="P:proteolysis"/>
    <property type="evidence" value="ECO:0007669"/>
    <property type="project" value="UniProtKB-KW"/>
</dbReference>
<feature type="region of interest" description="Disordered" evidence="4">
    <location>
        <begin position="115"/>
        <end position="137"/>
    </location>
</feature>
<evidence type="ECO:0000256" key="2">
    <source>
        <dbReference type="ARBA" id="ARBA00022670"/>
    </source>
</evidence>
<reference evidence="7" key="1">
    <citation type="journal article" date="2019" name="Int. J. Syst. Evol. Microbiol.">
        <title>The Global Catalogue of Microorganisms (GCM) 10K type strain sequencing project: providing services to taxonomists for standard genome sequencing and annotation.</title>
        <authorList>
            <consortium name="The Broad Institute Genomics Platform"/>
            <consortium name="The Broad Institute Genome Sequencing Center for Infectious Disease"/>
            <person name="Wu L."/>
            <person name="Ma J."/>
        </authorList>
    </citation>
    <scope>NUCLEOTIDE SEQUENCE [LARGE SCALE GENOMIC DNA]</scope>
    <source>
        <strain evidence="7">CGMCC 1.15053</strain>
    </source>
</reference>